<name>F8JSX8_STREN</name>
<evidence type="ECO:0000313" key="9">
    <source>
        <dbReference type="Proteomes" id="UP000007842"/>
    </source>
</evidence>
<dbReference type="Proteomes" id="UP000007842">
    <property type="component" value="Chromosome"/>
</dbReference>
<keyword evidence="9" id="KW-1185">Reference proteome</keyword>
<evidence type="ECO:0000256" key="4">
    <source>
        <dbReference type="ARBA" id="ARBA00023125"/>
    </source>
</evidence>
<gene>
    <name evidence="8" type="ordered locus">SCATT_54670</name>
</gene>
<dbReference type="SUPFAM" id="SSF46785">
    <property type="entry name" value="Winged helix' DNA-binding domain"/>
    <property type="match status" value="1"/>
</dbReference>
<sequence>MAESRVTSTRGTGTDLHLDLTGGPGGKGVRAALMDALREAVRSGRLTPGTRLPSYRSLAADLGIARNTVAEAYAELVAEGWLTARQGSGTQVAERAEPLRPARRPPAPPSRRRPRPAYDLRPGSPDAASFPRAAWAAATRRALTRAPSEAFGPGDPRGRPELRQALSDYLARARGVRTEPDRIVICAGFAHALRLIAQVLPGPFAVEGYGLSFHRGLLETAGADTRPLTVDERGARTAELAGSGATAALLTPAHQFPMGGPLDPRRRAAAVDWARATGALVLEDDYDGEFRYDRQPVGAVQGLDPEHVVYLGSVSKSLSPALRLGWLALPGRLVDEALAAKGERELWVGVVDQLALADFLESGGYDRHLRQMRLRYRRRRDQLVATLAERAPHIGVTGIAAGLHAVLRLPAGTEDSVVQGAAWQGLAVEGLAAYRHPLNPHPAPDGLVIGYGTPPDHAFGGALDTLCRTLPPAE</sequence>
<evidence type="ECO:0000256" key="5">
    <source>
        <dbReference type="ARBA" id="ARBA00023163"/>
    </source>
</evidence>
<evidence type="ECO:0000256" key="1">
    <source>
        <dbReference type="ARBA" id="ARBA00005384"/>
    </source>
</evidence>
<dbReference type="HOGENOM" id="CLU_017584_0_1_11"/>
<dbReference type="OrthoDB" id="594134at2"/>
<dbReference type="GO" id="GO:0003700">
    <property type="term" value="F:DNA-binding transcription factor activity"/>
    <property type="evidence" value="ECO:0007669"/>
    <property type="project" value="InterPro"/>
</dbReference>
<feature type="compositionally biased region" description="Polar residues" evidence="6">
    <location>
        <begin position="1"/>
        <end position="12"/>
    </location>
</feature>
<evidence type="ECO:0000256" key="3">
    <source>
        <dbReference type="ARBA" id="ARBA00023015"/>
    </source>
</evidence>
<evidence type="ECO:0000256" key="6">
    <source>
        <dbReference type="SAM" id="MobiDB-lite"/>
    </source>
</evidence>
<dbReference type="Gene3D" id="1.10.10.10">
    <property type="entry name" value="Winged helix-like DNA-binding domain superfamily/Winged helix DNA-binding domain"/>
    <property type="match status" value="1"/>
</dbReference>
<dbReference type="STRING" id="1003195.SCATT_54670"/>
<feature type="domain" description="HTH gntR-type" evidence="7">
    <location>
        <begin position="27"/>
        <end position="95"/>
    </location>
</feature>
<dbReference type="PRINTS" id="PR00035">
    <property type="entry name" value="HTHGNTR"/>
</dbReference>
<dbReference type="InterPro" id="IPR004839">
    <property type="entry name" value="Aminotransferase_I/II_large"/>
</dbReference>
<dbReference type="GO" id="GO:0003677">
    <property type="term" value="F:DNA binding"/>
    <property type="evidence" value="ECO:0007669"/>
    <property type="project" value="UniProtKB-KW"/>
</dbReference>
<organism evidence="8 9">
    <name type="scientific">Streptantibioticus cattleyicolor (strain ATCC 35852 / DSM 46488 / JCM 4925 / NBRC 14057 / NRRL 8057)</name>
    <name type="common">Streptomyces cattleya</name>
    <dbReference type="NCBI Taxonomy" id="1003195"/>
    <lineage>
        <taxon>Bacteria</taxon>
        <taxon>Bacillati</taxon>
        <taxon>Actinomycetota</taxon>
        <taxon>Actinomycetes</taxon>
        <taxon>Kitasatosporales</taxon>
        <taxon>Streptomycetaceae</taxon>
        <taxon>Streptantibioticus</taxon>
    </lineage>
</organism>
<dbReference type="GO" id="GO:0008483">
    <property type="term" value="F:transaminase activity"/>
    <property type="evidence" value="ECO:0007669"/>
    <property type="project" value="UniProtKB-KW"/>
</dbReference>
<keyword evidence="5" id="KW-0804">Transcription</keyword>
<dbReference type="EMBL" id="CP003219">
    <property type="protein sequence ID" value="AEW97838.1"/>
    <property type="molecule type" value="Genomic_DNA"/>
</dbReference>
<dbReference type="PANTHER" id="PTHR46577:SF1">
    <property type="entry name" value="HTH-TYPE TRANSCRIPTIONAL REGULATORY PROTEIN GABR"/>
    <property type="match status" value="1"/>
</dbReference>
<accession>F8JSX8</accession>
<dbReference type="KEGG" id="sct:SCAT_5469"/>
<dbReference type="Pfam" id="PF00155">
    <property type="entry name" value="Aminotran_1_2"/>
    <property type="match status" value="1"/>
</dbReference>
<dbReference type="PATRIC" id="fig|1003195.11.peg.6888"/>
<dbReference type="Pfam" id="PF00392">
    <property type="entry name" value="GntR"/>
    <property type="match status" value="1"/>
</dbReference>
<dbReference type="KEGG" id="scy:SCATT_54670"/>
<keyword evidence="2" id="KW-0663">Pyridoxal phosphate</keyword>
<dbReference type="InterPro" id="IPR036390">
    <property type="entry name" value="WH_DNA-bd_sf"/>
</dbReference>
<dbReference type="CDD" id="cd07377">
    <property type="entry name" value="WHTH_GntR"/>
    <property type="match status" value="1"/>
</dbReference>
<accession>G8WY67</accession>
<dbReference type="GO" id="GO:0030170">
    <property type="term" value="F:pyridoxal phosphate binding"/>
    <property type="evidence" value="ECO:0007669"/>
    <property type="project" value="InterPro"/>
</dbReference>
<dbReference type="InterPro" id="IPR051446">
    <property type="entry name" value="HTH_trans_reg/aminotransferase"/>
</dbReference>
<keyword evidence="4" id="KW-0238">DNA-binding</keyword>
<feature type="region of interest" description="Disordered" evidence="6">
    <location>
        <begin position="1"/>
        <end position="23"/>
    </location>
</feature>
<dbReference type="PANTHER" id="PTHR46577">
    <property type="entry name" value="HTH-TYPE TRANSCRIPTIONAL REGULATORY PROTEIN GABR"/>
    <property type="match status" value="1"/>
</dbReference>
<dbReference type="PROSITE" id="PS50949">
    <property type="entry name" value="HTH_GNTR"/>
    <property type="match status" value="1"/>
</dbReference>
<reference evidence="9" key="1">
    <citation type="submission" date="2011-12" db="EMBL/GenBank/DDBJ databases">
        <title>Complete genome sequence of Streptomyces cattleya strain DSM 46488.</title>
        <authorList>
            <person name="Ou H.-Y."/>
            <person name="Li P."/>
            <person name="Zhao C."/>
            <person name="O'Hagan D."/>
            <person name="Deng Z."/>
        </authorList>
    </citation>
    <scope>NUCLEOTIDE SEQUENCE [LARGE SCALE GENOMIC DNA]</scope>
    <source>
        <strain evidence="9">ATCC 35852 / DSM 46488 / JCM 4925 / NBRC 14057 / NRRL 8057</strain>
    </source>
</reference>
<evidence type="ECO:0000256" key="2">
    <source>
        <dbReference type="ARBA" id="ARBA00022898"/>
    </source>
</evidence>
<dbReference type="Gene3D" id="3.40.640.10">
    <property type="entry name" value="Type I PLP-dependent aspartate aminotransferase-like (Major domain)"/>
    <property type="match status" value="1"/>
</dbReference>
<dbReference type="AlphaFoldDB" id="F8JSX8"/>
<evidence type="ECO:0000259" key="7">
    <source>
        <dbReference type="PROSITE" id="PS50949"/>
    </source>
</evidence>
<dbReference type="InterPro" id="IPR036388">
    <property type="entry name" value="WH-like_DNA-bd_sf"/>
</dbReference>
<evidence type="ECO:0000313" key="8">
    <source>
        <dbReference type="EMBL" id="AEW97838.1"/>
    </source>
</evidence>
<dbReference type="RefSeq" id="WP_014146170.1">
    <property type="nucleotide sequence ID" value="NC_016111.1"/>
</dbReference>
<keyword evidence="8" id="KW-0808">Transferase</keyword>
<dbReference type="SMART" id="SM00345">
    <property type="entry name" value="HTH_GNTR"/>
    <property type="match status" value="1"/>
</dbReference>
<dbReference type="InterPro" id="IPR015424">
    <property type="entry name" value="PyrdxlP-dep_Trfase"/>
</dbReference>
<feature type="region of interest" description="Disordered" evidence="6">
    <location>
        <begin position="88"/>
        <end position="129"/>
    </location>
</feature>
<dbReference type="eggNOG" id="COG1167">
    <property type="taxonomic scope" value="Bacteria"/>
</dbReference>
<keyword evidence="3" id="KW-0805">Transcription regulation</keyword>
<dbReference type="InterPro" id="IPR000524">
    <property type="entry name" value="Tscrpt_reg_HTH_GntR"/>
</dbReference>
<comment type="similarity">
    <text evidence="1">In the C-terminal section; belongs to the class-I pyridoxal-phosphate-dependent aminotransferase family.</text>
</comment>
<dbReference type="CDD" id="cd00609">
    <property type="entry name" value="AAT_like"/>
    <property type="match status" value="1"/>
</dbReference>
<protein>
    <submittedName>
        <fullName evidence="8">Transcriptional regulator, GntR family with aminotransferase domain</fullName>
    </submittedName>
</protein>
<proteinExistence type="inferred from homology"/>
<dbReference type="SUPFAM" id="SSF53383">
    <property type="entry name" value="PLP-dependent transferases"/>
    <property type="match status" value="1"/>
</dbReference>
<keyword evidence="8" id="KW-0032">Aminotransferase</keyword>
<dbReference type="InterPro" id="IPR015421">
    <property type="entry name" value="PyrdxlP-dep_Trfase_major"/>
</dbReference>